<feature type="compositionally biased region" description="Basic and acidic residues" evidence="3">
    <location>
        <begin position="14"/>
        <end position="24"/>
    </location>
</feature>
<evidence type="ECO:0000313" key="5">
    <source>
        <dbReference type="Proteomes" id="UP000558284"/>
    </source>
</evidence>
<sequence>MRDVSKKSQGGKGAIREADARRPEASAAGEASHPRSLGETGPAGVTTRAQLPALPTVVLGGLPITVIDRQDAARLMIASARGHLPNTRPYYFTSANGDVIAQVGQNTEVARLFRQADQIFADGQPLVFASRLLCSVHLPERVATTDLFHDVARLAEQEGTTFYLLGSTEAENNKAVARISAKYPRLRIAGNCHGFLAGQALERKLDEINALAPDILWLGLGVPREQIFIRDYASRLHNVGLIKTSGGLFDHIAGKVRRAPLWVQKAGFEWLWRVMMEPRRLFWRYFTTSPRAVYALLRYSK</sequence>
<dbReference type="Proteomes" id="UP000558284">
    <property type="component" value="Unassembled WGS sequence"/>
</dbReference>
<dbReference type="GO" id="GO:0016758">
    <property type="term" value="F:hexosyltransferase activity"/>
    <property type="evidence" value="ECO:0007669"/>
    <property type="project" value="TreeGrafter"/>
</dbReference>
<dbReference type="RefSeq" id="WP_181055573.1">
    <property type="nucleotide sequence ID" value="NZ_JACDTY010000001.1"/>
</dbReference>
<dbReference type="AlphaFoldDB" id="A0A838AZ25"/>
<evidence type="ECO:0000313" key="4">
    <source>
        <dbReference type="EMBL" id="MBA1138839.1"/>
    </source>
</evidence>
<feature type="region of interest" description="Disordered" evidence="3">
    <location>
        <begin position="1"/>
        <end position="44"/>
    </location>
</feature>
<reference evidence="4 5" key="1">
    <citation type="submission" date="2020-07" db="EMBL/GenBank/DDBJ databases">
        <title>Definition of the novel symbiovar canariense within Mesorhizobium novociceri, a new species of genus Mesorhizobium nodulating Cicer canariense in the Caldera de Taburiente National Park (La Palma, Canary Islands).</title>
        <authorList>
            <person name="Leon-Barrios M."/>
            <person name="Perez-Yepez J."/>
            <person name="Flores-Felix J.D."/>
            <person name="Ramirez-Baena M.H."/>
            <person name="Pulido-Suarez L."/>
            <person name="Igual J.M."/>
            <person name="Velazquez E."/>
            <person name="Peix A."/>
        </authorList>
    </citation>
    <scope>NUCLEOTIDE SEQUENCE [LARGE SCALE GENOMIC DNA]</scope>
    <source>
        <strain evidence="4 5">CCANP35</strain>
    </source>
</reference>
<name>A0A838AZ25_9HYPH</name>
<gene>
    <name evidence="4" type="ORF">H0241_01020</name>
</gene>
<proteinExistence type="predicted"/>
<dbReference type="CDD" id="cd06533">
    <property type="entry name" value="Glyco_transf_WecG_TagA"/>
    <property type="match status" value="1"/>
</dbReference>
<comment type="caution">
    <text evidence="4">The sequence shown here is derived from an EMBL/GenBank/DDBJ whole genome shotgun (WGS) entry which is preliminary data.</text>
</comment>
<accession>A0A838AZ25</accession>
<dbReference type="Pfam" id="PF03808">
    <property type="entry name" value="Glyco_tran_WecG"/>
    <property type="match status" value="1"/>
</dbReference>
<dbReference type="NCBIfam" id="TIGR00696">
    <property type="entry name" value="wecG_tagA_cpsF"/>
    <property type="match status" value="1"/>
</dbReference>
<dbReference type="EMBL" id="JACDTY010000001">
    <property type="protein sequence ID" value="MBA1138839.1"/>
    <property type="molecule type" value="Genomic_DNA"/>
</dbReference>
<protein>
    <submittedName>
        <fullName evidence="4">WecB/TagA/CpsF family glycosyltransferase</fullName>
    </submittedName>
</protein>
<dbReference type="PANTHER" id="PTHR34136">
    <property type="match status" value="1"/>
</dbReference>
<dbReference type="PANTHER" id="PTHR34136:SF1">
    <property type="entry name" value="UDP-N-ACETYL-D-MANNOSAMINURONIC ACID TRANSFERASE"/>
    <property type="match status" value="1"/>
</dbReference>
<dbReference type="InterPro" id="IPR004629">
    <property type="entry name" value="WecG_TagA_CpsF"/>
</dbReference>
<keyword evidence="1" id="KW-0328">Glycosyltransferase</keyword>
<evidence type="ECO:0000256" key="2">
    <source>
        <dbReference type="ARBA" id="ARBA00022679"/>
    </source>
</evidence>
<evidence type="ECO:0000256" key="1">
    <source>
        <dbReference type="ARBA" id="ARBA00022676"/>
    </source>
</evidence>
<evidence type="ECO:0000256" key="3">
    <source>
        <dbReference type="SAM" id="MobiDB-lite"/>
    </source>
</evidence>
<keyword evidence="2 4" id="KW-0808">Transferase</keyword>
<organism evidence="4 5">
    <name type="scientific">Mesorhizobium neociceri</name>
    <dbReference type="NCBI Taxonomy" id="1307853"/>
    <lineage>
        <taxon>Bacteria</taxon>
        <taxon>Pseudomonadati</taxon>
        <taxon>Pseudomonadota</taxon>
        <taxon>Alphaproteobacteria</taxon>
        <taxon>Hyphomicrobiales</taxon>
        <taxon>Phyllobacteriaceae</taxon>
        <taxon>Mesorhizobium</taxon>
    </lineage>
</organism>
<keyword evidence="5" id="KW-1185">Reference proteome</keyword>